<organism evidence="2 3">
    <name type="scientific">Medusavirus stheno T3</name>
    <dbReference type="NCBI Taxonomy" id="3069717"/>
    <lineage>
        <taxon>Viruses</taxon>
        <taxon>Varidnaviria</taxon>
        <taxon>Bamfordvirae</taxon>
        <taxon>Nucleocytoviricota</taxon>
        <taxon>Megaviricetes</taxon>
        <taxon>Mamonoviridae</taxon>
        <taxon>Medusavirus</taxon>
        <taxon>Medusavirus sthenus</taxon>
    </lineage>
</organism>
<protein>
    <submittedName>
        <fullName evidence="2">Uncharacterized protein</fullName>
    </submittedName>
</protein>
<proteinExistence type="predicted"/>
<feature type="compositionally biased region" description="Pro residues" evidence="1">
    <location>
        <begin position="284"/>
        <end position="302"/>
    </location>
</feature>
<dbReference type="KEGG" id="vg:80543471"/>
<name>A0A7S7YFP2_9VIRU</name>
<evidence type="ECO:0000313" key="3">
    <source>
        <dbReference type="Proteomes" id="UP001162098"/>
    </source>
</evidence>
<dbReference type="Proteomes" id="UP001162098">
    <property type="component" value="Segment"/>
</dbReference>
<dbReference type="EMBL" id="MW018138">
    <property type="protein sequence ID" value="QPB44275.1"/>
    <property type="molecule type" value="Genomic_DNA"/>
</dbReference>
<evidence type="ECO:0000313" key="2">
    <source>
        <dbReference type="EMBL" id="QPB44275.1"/>
    </source>
</evidence>
<keyword evidence="3" id="KW-1185">Reference proteome</keyword>
<feature type="region of interest" description="Disordered" evidence="1">
    <location>
        <begin position="1"/>
        <end position="26"/>
    </location>
</feature>
<sequence>MRKRSGNPYARQFSASSRRRRSAAAEETIRKHLRRRFLAGESANLDDLRREIGVSYKLAQRCFEEEATKAEQHLLDTFVTRARRFWEKSSGGSYRALASARGASDHAMALALAHVIPAGDPRTLQRDEDGRTPRDIAFSAEMARALQALEPDDEPSPPSLSLEETDGWLEHVQRFAALVYRCPLPERSRWTIKPAERTHRKTGERRLCFELVHADDGSRVQLSRAIEYLARLLDGASLAGIPAPHPEIAFLATWLAAIRRLVADCGEHVLVGVKPSIARHLLSPLPPAPAPAKTPCSPAPAPKPRRPTRTTTEQGWWTHYSVRTNGRAISPGTLMSPTGYASLATCGQPAS</sequence>
<reference evidence="2 3" key="1">
    <citation type="submission" date="2020-09" db="EMBL/GenBank/DDBJ databases">
        <authorList>
            <person name="Zhang R."/>
            <person name="Garcia K."/>
            <person name="Ogata H."/>
        </authorList>
    </citation>
    <scope>NUCLEOTIDE SEQUENCE [LARGE SCALE GENOMIC DNA]</scope>
    <source>
        <strain evidence="3">stheno</strain>
    </source>
</reference>
<evidence type="ECO:0000256" key="1">
    <source>
        <dbReference type="SAM" id="MobiDB-lite"/>
    </source>
</evidence>
<feature type="region of interest" description="Disordered" evidence="1">
    <location>
        <begin position="284"/>
        <end position="317"/>
    </location>
</feature>
<accession>A0A7S7YFP2</accession>